<accession>A0ABM6H678</accession>
<reference evidence="1 2" key="1">
    <citation type="journal article" date="2017" name="J. Biotechnol.">
        <title>The complete genome sequence of Streptomyces autolyticus CGMCC 0516, the producer of geldanamycin, autolytimycin, reblastatin and elaiophylin.</title>
        <authorList>
            <person name="Yin M."/>
            <person name="Jiang M."/>
            <person name="Ren Z."/>
            <person name="Dong Y."/>
            <person name="Lu T."/>
        </authorList>
    </citation>
    <scope>NUCLEOTIDE SEQUENCE [LARGE SCALE GENOMIC DNA]</scope>
    <source>
        <strain evidence="1 2">CGMCC0516</strain>
    </source>
</reference>
<protein>
    <submittedName>
        <fullName evidence="1">Uncharacterized protein</fullName>
    </submittedName>
</protein>
<gene>
    <name evidence="1" type="ORF">BV401_00765</name>
</gene>
<evidence type="ECO:0000313" key="2">
    <source>
        <dbReference type="Proteomes" id="UP000187851"/>
    </source>
</evidence>
<dbReference type="Proteomes" id="UP000187851">
    <property type="component" value="Chromosome"/>
</dbReference>
<keyword evidence="2" id="KW-1185">Reference proteome</keyword>
<organism evidence="1 2">
    <name type="scientific">Streptomyces autolyticus</name>
    <dbReference type="NCBI Taxonomy" id="75293"/>
    <lineage>
        <taxon>Bacteria</taxon>
        <taxon>Bacillati</taxon>
        <taxon>Actinomycetota</taxon>
        <taxon>Actinomycetes</taxon>
        <taxon>Kitasatosporales</taxon>
        <taxon>Streptomycetaceae</taxon>
        <taxon>Streptomyces</taxon>
    </lineage>
</organism>
<sequence length="71" mass="7700">MWFFIRPITCGPDSHHAFACAVASGTGPHQLEREQRTKALDDPAHVGEEHDRLAALATALTQGTAPGFNHH</sequence>
<name>A0ABM6H678_9ACTN</name>
<dbReference type="EMBL" id="CP019458">
    <property type="protein sequence ID" value="AQA09255.1"/>
    <property type="molecule type" value="Genomic_DNA"/>
</dbReference>
<evidence type="ECO:0000313" key="1">
    <source>
        <dbReference type="EMBL" id="AQA09255.1"/>
    </source>
</evidence>
<proteinExistence type="predicted"/>